<dbReference type="AlphaFoldDB" id="A0A6M0RMD9"/>
<feature type="binding site" evidence="17">
    <location>
        <position position="165"/>
    </location>
    <ligand>
        <name>NADP(+)</name>
        <dbReference type="ChEBI" id="CHEBI:58349"/>
    </ligand>
</feature>
<evidence type="ECO:0000256" key="3">
    <source>
        <dbReference type="ARBA" id="ARBA00004910"/>
    </source>
</evidence>
<feature type="binding site" evidence="18">
    <location>
        <position position="87"/>
    </location>
    <ligand>
        <name>Zn(2+)</name>
        <dbReference type="ChEBI" id="CHEBI:29105"/>
        <note>catalytic</note>
    </ligand>
</feature>
<dbReference type="GO" id="GO:0008835">
    <property type="term" value="F:diaminohydroxyphosphoribosylaminopyrimidine deaminase activity"/>
    <property type="evidence" value="ECO:0007669"/>
    <property type="project" value="UniProtKB-EC"/>
</dbReference>
<feature type="active site" description="Proton donor" evidence="16">
    <location>
        <position position="64"/>
    </location>
</feature>
<dbReference type="SUPFAM" id="SSF53597">
    <property type="entry name" value="Dihydrofolate reductase-like"/>
    <property type="match status" value="1"/>
</dbReference>
<comment type="catalytic activity">
    <reaction evidence="13 15">
        <text>5-amino-6-(5-phospho-D-ribitylamino)uracil + NADP(+) = 5-amino-6-(5-phospho-D-ribosylamino)uracil + NADPH + H(+)</text>
        <dbReference type="Rhea" id="RHEA:17845"/>
        <dbReference type="ChEBI" id="CHEBI:15378"/>
        <dbReference type="ChEBI" id="CHEBI:57783"/>
        <dbReference type="ChEBI" id="CHEBI:58349"/>
        <dbReference type="ChEBI" id="CHEBI:58421"/>
        <dbReference type="ChEBI" id="CHEBI:58453"/>
        <dbReference type="EC" id="1.1.1.193"/>
    </reaction>
</comment>
<evidence type="ECO:0000313" key="21">
    <source>
        <dbReference type="Proteomes" id="UP000481033"/>
    </source>
</evidence>
<evidence type="ECO:0000256" key="18">
    <source>
        <dbReference type="PIRSR" id="PIRSR006769-3"/>
    </source>
</evidence>
<keyword evidence="21" id="KW-1185">Reference proteome</keyword>
<evidence type="ECO:0000313" key="20">
    <source>
        <dbReference type="EMBL" id="NEZ57010.1"/>
    </source>
</evidence>
<evidence type="ECO:0000256" key="11">
    <source>
        <dbReference type="ARBA" id="ARBA00023002"/>
    </source>
</evidence>
<dbReference type="GO" id="GO:0009231">
    <property type="term" value="P:riboflavin biosynthetic process"/>
    <property type="evidence" value="ECO:0007669"/>
    <property type="project" value="UniProtKB-UniPathway"/>
</dbReference>
<feature type="binding site" evidence="17">
    <location>
        <position position="297"/>
    </location>
    <ligand>
        <name>substrate</name>
    </ligand>
</feature>
<dbReference type="InterPro" id="IPR002734">
    <property type="entry name" value="RibDG_C"/>
</dbReference>
<feature type="binding site" evidence="18">
    <location>
        <position position="62"/>
    </location>
    <ligand>
        <name>Zn(2+)</name>
        <dbReference type="ChEBI" id="CHEBI:29105"/>
        <note>catalytic</note>
    </ligand>
</feature>
<dbReference type="NCBIfam" id="TIGR00227">
    <property type="entry name" value="ribD_Cterm"/>
    <property type="match status" value="1"/>
</dbReference>
<dbReference type="NCBIfam" id="TIGR00326">
    <property type="entry name" value="eubact_ribD"/>
    <property type="match status" value="1"/>
</dbReference>
<dbReference type="Gene3D" id="3.40.430.10">
    <property type="entry name" value="Dihydrofolate Reductase, subunit A"/>
    <property type="match status" value="1"/>
</dbReference>
<keyword evidence="6 15" id="KW-0686">Riboflavin biosynthesis</keyword>
<keyword evidence="10 15" id="KW-0521">NADP</keyword>
<feature type="binding site" evidence="17">
    <location>
        <position position="181"/>
    </location>
    <ligand>
        <name>NADP(+)</name>
        <dbReference type="ChEBI" id="CHEBI:58349"/>
    </ligand>
</feature>
<dbReference type="InterPro" id="IPR004794">
    <property type="entry name" value="Eubact_RibD"/>
</dbReference>
<dbReference type="CDD" id="cd01284">
    <property type="entry name" value="Riboflavin_deaminase-reductase"/>
    <property type="match status" value="1"/>
</dbReference>
<evidence type="ECO:0000256" key="17">
    <source>
        <dbReference type="PIRSR" id="PIRSR006769-2"/>
    </source>
</evidence>
<dbReference type="PROSITE" id="PS51747">
    <property type="entry name" value="CYT_DCMP_DEAMINASES_2"/>
    <property type="match status" value="1"/>
</dbReference>
<name>A0A6M0RMD9_9CYAN</name>
<organism evidence="20 21">
    <name type="scientific">Adonisia turfae CCMR0081</name>
    <dbReference type="NCBI Taxonomy" id="2292702"/>
    <lineage>
        <taxon>Bacteria</taxon>
        <taxon>Bacillati</taxon>
        <taxon>Cyanobacteriota</taxon>
        <taxon>Adonisia</taxon>
        <taxon>Adonisia turfae</taxon>
    </lineage>
</organism>
<evidence type="ECO:0000256" key="12">
    <source>
        <dbReference type="ARBA" id="ARBA00023268"/>
    </source>
</evidence>
<feature type="binding site" evidence="17">
    <location>
        <position position="195"/>
    </location>
    <ligand>
        <name>NADP(+)</name>
        <dbReference type="ChEBI" id="CHEBI:58349"/>
    </ligand>
</feature>
<dbReference type="RefSeq" id="WP_163699023.1">
    <property type="nucleotide sequence ID" value="NZ_QXHD01000004.1"/>
</dbReference>
<evidence type="ECO:0000256" key="13">
    <source>
        <dbReference type="ARBA" id="ARBA00049861"/>
    </source>
</evidence>
<dbReference type="GO" id="GO:0008270">
    <property type="term" value="F:zinc ion binding"/>
    <property type="evidence" value="ECO:0007669"/>
    <property type="project" value="InterPro"/>
</dbReference>
<evidence type="ECO:0000256" key="9">
    <source>
        <dbReference type="ARBA" id="ARBA00022833"/>
    </source>
</evidence>
<evidence type="ECO:0000256" key="16">
    <source>
        <dbReference type="PIRSR" id="PIRSR006769-1"/>
    </source>
</evidence>
<comment type="similarity">
    <text evidence="5 15">In the C-terminal section; belongs to the HTP reductase family.</text>
</comment>
<dbReference type="Proteomes" id="UP000481033">
    <property type="component" value="Unassembled WGS sequence"/>
</dbReference>
<feature type="domain" description="CMP/dCMP-type deaminase" evidence="19">
    <location>
        <begin position="13"/>
        <end position="134"/>
    </location>
</feature>
<comment type="function">
    <text evidence="1 15">Converts 2,5-diamino-6-(ribosylamino)-4(3h)-pyrimidinone 5'-phosphate into 5-amino-6-(ribosylamino)-2,4(1h,3h)-pyrimidinedione 5'-phosphate.</text>
</comment>
<comment type="cofactor">
    <cofactor evidence="15 18">
        <name>Zn(2+)</name>
        <dbReference type="ChEBI" id="CHEBI:29105"/>
    </cofactor>
    <text evidence="15 18">Binds 1 zinc ion.</text>
</comment>
<dbReference type="InterPro" id="IPR024072">
    <property type="entry name" value="DHFR-like_dom_sf"/>
</dbReference>
<evidence type="ECO:0000256" key="7">
    <source>
        <dbReference type="ARBA" id="ARBA00022723"/>
    </source>
</evidence>
<proteinExistence type="inferred from homology"/>
<evidence type="ECO:0000256" key="2">
    <source>
        <dbReference type="ARBA" id="ARBA00004882"/>
    </source>
</evidence>
<feature type="binding site" evidence="17">
    <location>
        <position position="215"/>
    </location>
    <ligand>
        <name>substrate</name>
    </ligand>
</feature>
<comment type="catalytic activity">
    <reaction evidence="14 15">
        <text>2,5-diamino-6-hydroxy-4-(5-phosphoribosylamino)-pyrimidine + H2O + H(+) = 5-amino-6-(5-phospho-D-ribosylamino)uracil + NH4(+)</text>
        <dbReference type="Rhea" id="RHEA:21868"/>
        <dbReference type="ChEBI" id="CHEBI:15377"/>
        <dbReference type="ChEBI" id="CHEBI:15378"/>
        <dbReference type="ChEBI" id="CHEBI:28938"/>
        <dbReference type="ChEBI" id="CHEBI:58453"/>
        <dbReference type="ChEBI" id="CHEBI:58614"/>
        <dbReference type="EC" id="3.5.4.26"/>
    </reaction>
</comment>
<dbReference type="PANTHER" id="PTHR38011">
    <property type="entry name" value="DIHYDROFOLATE REDUCTASE FAMILY PROTEIN (AFU_ORTHOLOGUE AFUA_8G06820)"/>
    <property type="match status" value="1"/>
</dbReference>
<keyword evidence="9 15" id="KW-0862">Zinc</keyword>
<evidence type="ECO:0000256" key="14">
    <source>
        <dbReference type="ARBA" id="ARBA00049886"/>
    </source>
</evidence>
<evidence type="ECO:0000256" key="1">
    <source>
        <dbReference type="ARBA" id="ARBA00002151"/>
    </source>
</evidence>
<dbReference type="FunFam" id="3.40.140.10:FF:000025">
    <property type="entry name" value="Riboflavin biosynthesis protein RibD"/>
    <property type="match status" value="1"/>
</dbReference>
<evidence type="ECO:0000256" key="15">
    <source>
        <dbReference type="PIRNR" id="PIRNR006769"/>
    </source>
</evidence>
<protein>
    <recommendedName>
        <fullName evidence="15">Riboflavin biosynthesis protein RibD</fullName>
    </recommendedName>
    <domain>
        <recommendedName>
            <fullName evidence="15">Diaminohydroxyphosphoribosylaminopyrimidine deaminase</fullName>
            <shortName evidence="15">DRAP deaminase</shortName>
            <ecNumber evidence="15">3.5.4.26</ecNumber>
        </recommendedName>
        <alternativeName>
            <fullName evidence="15">Riboflavin-specific deaminase</fullName>
        </alternativeName>
    </domain>
    <domain>
        <recommendedName>
            <fullName evidence="15">5-amino-6-(5-phosphoribosylamino)uracil reductase</fullName>
            <ecNumber evidence="15">1.1.1.193</ecNumber>
        </recommendedName>
        <alternativeName>
            <fullName evidence="15">HTP reductase</fullName>
        </alternativeName>
    </domain>
</protein>
<evidence type="ECO:0000256" key="4">
    <source>
        <dbReference type="ARBA" id="ARBA00005259"/>
    </source>
</evidence>
<evidence type="ECO:0000256" key="5">
    <source>
        <dbReference type="ARBA" id="ARBA00007417"/>
    </source>
</evidence>
<accession>A0A6M0RMD9</accession>
<feature type="binding site" evidence="17">
    <location>
        <position position="211"/>
    </location>
    <ligand>
        <name>NADP(+)</name>
        <dbReference type="ChEBI" id="CHEBI:58349"/>
    </ligand>
</feature>
<evidence type="ECO:0000256" key="6">
    <source>
        <dbReference type="ARBA" id="ARBA00022619"/>
    </source>
</evidence>
<dbReference type="Gene3D" id="3.40.140.10">
    <property type="entry name" value="Cytidine Deaminase, domain 2"/>
    <property type="match status" value="1"/>
</dbReference>
<keyword evidence="11 15" id="KW-0560">Oxidoreductase</keyword>
<dbReference type="Pfam" id="PF00383">
    <property type="entry name" value="dCMP_cyt_deam_1"/>
    <property type="match status" value="1"/>
</dbReference>
<dbReference type="InterPro" id="IPR011549">
    <property type="entry name" value="RibD_C"/>
</dbReference>
<dbReference type="EMBL" id="QXHD01000004">
    <property type="protein sequence ID" value="NEZ57010.1"/>
    <property type="molecule type" value="Genomic_DNA"/>
</dbReference>
<comment type="caution">
    <text evidence="20">The sequence shown here is derived from an EMBL/GenBank/DDBJ whole genome shotgun (WGS) entry which is preliminary data.</text>
</comment>
<keyword evidence="8 15" id="KW-0378">Hydrolase</keyword>
<evidence type="ECO:0000256" key="8">
    <source>
        <dbReference type="ARBA" id="ARBA00022801"/>
    </source>
</evidence>
<comment type="pathway">
    <text evidence="2 15">Cofactor biosynthesis; riboflavin biosynthesis; 5-amino-6-(D-ribitylamino)uracil from GTP: step 2/4.</text>
</comment>
<comment type="similarity">
    <text evidence="4 15">In the N-terminal section; belongs to the cytidine and deoxycytidylate deaminase family.</text>
</comment>
<sequence length="367" mass="39620">MISQNDSSLPTGESHITMMHRCLELAAQGAGRTAPNPMVGAIVVKDGQIVGEGFHPQVGQPHAEVFALRAAGEAARGATIYVNLEPCNHTGRTPPCTEAVLQAGIATVVIGMRDPNPKASGGIERLRAAGVEVITDVETVACERLNEAFIHRIRHRQPFSILKYAMTLDGKIATDTGHSAWVTSPASRRHVHQLRGQCDAVIVGGNTVRKDNPRLTSHGVCDRNPLRVVMSRSLELPTNAHLWQTDIAPTLVFTEINQKQAESILPTSVDVVSLNPLTPEAVANNLFERGLSTILWECGGTLSAVALQQGVIQKVWAFIAPKLIGGRNAQTPIGDMGFREMTEALALNNIELQKIGPDWLIEGYLKD</sequence>
<dbReference type="PANTHER" id="PTHR38011:SF7">
    <property type="entry name" value="2,5-DIAMINO-6-RIBOSYLAMINO-4(3H)-PYRIMIDINONE 5'-PHOSPHATE REDUCTASE"/>
    <property type="match status" value="1"/>
</dbReference>
<comment type="pathway">
    <text evidence="3 15">Cofactor biosynthesis; riboflavin biosynthesis; 5-amino-6-(D-ribitylamino)uracil from GTP: step 3/4.</text>
</comment>
<evidence type="ECO:0000256" key="10">
    <source>
        <dbReference type="ARBA" id="ARBA00022857"/>
    </source>
</evidence>
<dbReference type="InterPro" id="IPR016193">
    <property type="entry name" value="Cytidine_deaminase-like"/>
</dbReference>
<dbReference type="Pfam" id="PF01872">
    <property type="entry name" value="RibD_C"/>
    <property type="match status" value="1"/>
</dbReference>
<dbReference type="InterPro" id="IPR016192">
    <property type="entry name" value="APOBEC/CMP_deaminase_Zn-bd"/>
</dbReference>
<keyword evidence="12" id="KW-0511">Multifunctional enzyme</keyword>
<dbReference type="UniPathway" id="UPA00275">
    <property type="reaction ID" value="UER00401"/>
</dbReference>
<reference evidence="20 21" key="1">
    <citation type="journal article" date="2020" name="Microb. Ecol.">
        <title>Ecogenomics of the Marine Benthic Filamentous Cyanobacterium Adonisia.</title>
        <authorList>
            <person name="Walter J.M."/>
            <person name="Coutinho F.H."/>
            <person name="Leomil L."/>
            <person name="Hargreaves P.I."/>
            <person name="Campeao M.E."/>
            <person name="Vieira V.V."/>
            <person name="Silva B.S."/>
            <person name="Fistarol G.O."/>
            <person name="Salomon P.S."/>
            <person name="Sawabe T."/>
            <person name="Mino S."/>
            <person name="Hosokawa M."/>
            <person name="Miyashita H."/>
            <person name="Maruyama F."/>
            <person name="van Verk M.C."/>
            <person name="Dutilh B.E."/>
            <person name="Thompson C.C."/>
            <person name="Thompson F.L."/>
        </authorList>
    </citation>
    <scope>NUCLEOTIDE SEQUENCE [LARGE SCALE GENOMIC DNA]</scope>
    <source>
        <strain evidence="20 21">CCMR0081</strain>
    </source>
</reference>
<feature type="binding site" evidence="18">
    <location>
        <position position="96"/>
    </location>
    <ligand>
        <name>Zn(2+)</name>
        <dbReference type="ChEBI" id="CHEBI:29105"/>
        <note>catalytic</note>
    </ligand>
</feature>
<dbReference type="EC" id="1.1.1.193" evidence="15"/>
<dbReference type="PROSITE" id="PS00903">
    <property type="entry name" value="CYT_DCMP_DEAMINASES_1"/>
    <property type="match status" value="1"/>
</dbReference>
<gene>
    <name evidence="20" type="primary">ribD</name>
    <name evidence="20" type="ORF">DXZ20_15245</name>
</gene>
<dbReference type="SUPFAM" id="SSF53927">
    <property type="entry name" value="Cytidine deaminase-like"/>
    <property type="match status" value="1"/>
</dbReference>
<dbReference type="EC" id="3.5.4.26" evidence="15"/>
<dbReference type="GO" id="GO:0050661">
    <property type="term" value="F:NADP binding"/>
    <property type="evidence" value="ECO:0007669"/>
    <property type="project" value="InterPro"/>
</dbReference>
<dbReference type="InterPro" id="IPR050765">
    <property type="entry name" value="Riboflavin_Biosynth_HTPR"/>
</dbReference>
<dbReference type="GO" id="GO:0008703">
    <property type="term" value="F:5-amino-6-(5-phosphoribosylamino)uracil reductase activity"/>
    <property type="evidence" value="ECO:0007669"/>
    <property type="project" value="UniProtKB-EC"/>
</dbReference>
<feature type="binding site" evidence="17">
    <location>
        <position position="179"/>
    </location>
    <ligand>
        <name>substrate</name>
    </ligand>
</feature>
<keyword evidence="7 15" id="KW-0479">Metal-binding</keyword>
<evidence type="ECO:0000259" key="19">
    <source>
        <dbReference type="PROSITE" id="PS51747"/>
    </source>
</evidence>
<dbReference type="InterPro" id="IPR002125">
    <property type="entry name" value="CMP_dCMP_dom"/>
</dbReference>
<dbReference type="PIRSF" id="PIRSF006769">
    <property type="entry name" value="RibD"/>
    <property type="match status" value="1"/>
</dbReference>
<feature type="binding site" evidence="17">
    <location>
        <position position="207"/>
    </location>
    <ligand>
        <name>NADP(+)</name>
        <dbReference type="ChEBI" id="CHEBI:58349"/>
    </ligand>
</feature>